<dbReference type="PROSITE" id="PS50041">
    <property type="entry name" value="C_TYPE_LECTIN_2"/>
    <property type="match status" value="2"/>
</dbReference>
<dbReference type="SUPFAM" id="SSF56436">
    <property type="entry name" value="C-type lectin-like"/>
    <property type="match status" value="2"/>
</dbReference>
<dbReference type="AlphaFoldDB" id="A0A0N5ASQ1"/>
<dbReference type="STRING" id="451379.A0A0N5ASQ1"/>
<dbReference type="WBParaSite" id="SMUV_0000783001-mRNA-1">
    <property type="protein sequence ID" value="SMUV_0000783001-mRNA-1"/>
    <property type="gene ID" value="SMUV_0000783001"/>
</dbReference>
<dbReference type="Gene3D" id="3.10.100.10">
    <property type="entry name" value="Mannose-Binding Protein A, subunit A"/>
    <property type="match status" value="2"/>
</dbReference>
<organism evidence="4 5">
    <name type="scientific">Syphacia muris</name>
    <dbReference type="NCBI Taxonomy" id="451379"/>
    <lineage>
        <taxon>Eukaryota</taxon>
        <taxon>Metazoa</taxon>
        <taxon>Ecdysozoa</taxon>
        <taxon>Nematoda</taxon>
        <taxon>Chromadorea</taxon>
        <taxon>Rhabditida</taxon>
        <taxon>Spirurina</taxon>
        <taxon>Oxyuridomorpha</taxon>
        <taxon>Oxyuroidea</taxon>
        <taxon>Oxyuridae</taxon>
        <taxon>Syphacia</taxon>
    </lineage>
</organism>
<dbReference type="Proteomes" id="UP000046393">
    <property type="component" value="Unplaced"/>
</dbReference>
<name>A0A0N5ASQ1_9BILA</name>
<dbReference type="InterPro" id="IPR016187">
    <property type="entry name" value="CTDL_fold"/>
</dbReference>
<feature type="signal peptide" evidence="2">
    <location>
        <begin position="1"/>
        <end position="16"/>
    </location>
</feature>
<keyword evidence="1" id="KW-0472">Membrane</keyword>
<protein>
    <submittedName>
        <fullName evidence="5">C-type lectin domain-containing protein</fullName>
    </submittedName>
</protein>
<dbReference type="InterPro" id="IPR016186">
    <property type="entry name" value="C-type_lectin-like/link_sf"/>
</dbReference>
<dbReference type="SMART" id="SM00034">
    <property type="entry name" value="CLECT"/>
    <property type="match status" value="1"/>
</dbReference>
<evidence type="ECO:0000256" key="2">
    <source>
        <dbReference type="SAM" id="SignalP"/>
    </source>
</evidence>
<proteinExistence type="predicted"/>
<feature type="domain" description="C-type lectin" evidence="3">
    <location>
        <begin position="133"/>
        <end position="218"/>
    </location>
</feature>
<sequence>MRLLLVLNFVQYAVLASVVLDDETCPDDWKYFSGSCYYHVSSKFLSNSAAEKFCQEQNAFVVSISTEYEMKFIQGLTDGQQIWLGAHRTETKQWNWDDSSVFEYGSANIMQNDTHPEPLTQTEAHKICAKEDNGALAFPSSEDENRFLSGFIKDGVKGLWIGITWINKQWISADGAAAVYINFMDNFHRIVCGTYVVMNREAKWLISGLADAYPFVCKRIDYEETLFAFSLFAVAILFSAFALCHVKPKISIEREKKFTFSYPESSDVSSYQVDESPTTV</sequence>
<evidence type="ECO:0000313" key="5">
    <source>
        <dbReference type="WBParaSite" id="SMUV_0000783001-mRNA-1"/>
    </source>
</evidence>
<evidence type="ECO:0000313" key="4">
    <source>
        <dbReference type="Proteomes" id="UP000046393"/>
    </source>
</evidence>
<dbReference type="Pfam" id="PF00059">
    <property type="entry name" value="Lectin_C"/>
    <property type="match status" value="2"/>
</dbReference>
<dbReference type="CDD" id="cd00037">
    <property type="entry name" value="CLECT"/>
    <property type="match status" value="1"/>
</dbReference>
<accession>A0A0N5ASQ1</accession>
<feature type="domain" description="C-type lectin" evidence="3">
    <location>
        <begin position="32"/>
        <end position="129"/>
    </location>
</feature>
<keyword evidence="1" id="KW-1133">Transmembrane helix</keyword>
<keyword evidence="2" id="KW-0732">Signal</keyword>
<feature type="transmembrane region" description="Helical" evidence="1">
    <location>
        <begin position="226"/>
        <end position="246"/>
    </location>
</feature>
<feature type="chain" id="PRO_5005893404" evidence="2">
    <location>
        <begin position="17"/>
        <end position="280"/>
    </location>
</feature>
<dbReference type="PANTHER" id="PTHR22803">
    <property type="entry name" value="MANNOSE, PHOSPHOLIPASE, LECTIN RECEPTOR RELATED"/>
    <property type="match status" value="1"/>
</dbReference>
<dbReference type="InterPro" id="IPR050111">
    <property type="entry name" value="C-type_lectin/snaclec_domain"/>
</dbReference>
<keyword evidence="1" id="KW-0812">Transmembrane</keyword>
<evidence type="ECO:0000259" key="3">
    <source>
        <dbReference type="PROSITE" id="PS50041"/>
    </source>
</evidence>
<dbReference type="InterPro" id="IPR001304">
    <property type="entry name" value="C-type_lectin-like"/>
</dbReference>
<reference evidence="5" key="1">
    <citation type="submission" date="2017-02" db="UniProtKB">
        <authorList>
            <consortium name="WormBaseParasite"/>
        </authorList>
    </citation>
    <scope>IDENTIFICATION</scope>
</reference>
<evidence type="ECO:0000256" key="1">
    <source>
        <dbReference type="SAM" id="Phobius"/>
    </source>
</evidence>
<keyword evidence="4" id="KW-1185">Reference proteome</keyword>